<reference evidence="1" key="2">
    <citation type="submission" date="2020-07" db="EMBL/GenBank/DDBJ databases">
        <authorList>
            <person name="Yu X."/>
        </authorList>
    </citation>
    <scope>NUCLEOTIDE SEQUENCE [LARGE SCALE GENOMIC DNA]</scope>
    <source>
        <strain evidence="1">24T</strain>
    </source>
</reference>
<protein>
    <submittedName>
        <fullName evidence="1">Uncharacterized protein</fullName>
    </submittedName>
</protein>
<dbReference type="RefSeq" id="WP_180917436.1">
    <property type="nucleotide sequence ID" value="NZ_CP059165.1"/>
</dbReference>
<evidence type="ECO:0000313" key="2">
    <source>
        <dbReference type="Proteomes" id="UP000510682"/>
    </source>
</evidence>
<gene>
    <name evidence="1" type="ORF">H0P51_08090</name>
</gene>
<dbReference type="KEGG" id="mgor:H0P51_08090"/>
<dbReference type="AlphaFoldDB" id="A0A7D6HSI5"/>
<organism evidence="1 2">
    <name type="scientific">Mycobacterium vicinigordonae</name>
    <dbReference type="NCBI Taxonomy" id="1719132"/>
    <lineage>
        <taxon>Bacteria</taxon>
        <taxon>Bacillati</taxon>
        <taxon>Actinomycetota</taxon>
        <taxon>Actinomycetes</taxon>
        <taxon>Mycobacteriales</taxon>
        <taxon>Mycobacteriaceae</taxon>
        <taxon>Mycobacterium</taxon>
    </lineage>
</organism>
<dbReference type="EMBL" id="CP059165">
    <property type="protein sequence ID" value="QLL08851.1"/>
    <property type="molecule type" value="Genomic_DNA"/>
</dbReference>
<sequence>MIDPASLSPVRWQARHAALKAHGVPDTDPRIRECHAALAWWRCRRVIDTEREQLAPEHIPALADMLRHAHQAVSA</sequence>
<evidence type="ECO:0000313" key="1">
    <source>
        <dbReference type="EMBL" id="QLL08851.1"/>
    </source>
</evidence>
<reference evidence="1" key="1">
    <citation type="submission" date="2020-07" db="EMBL/GenBank/DDBJ databases">
        <title>Description of Mycobacterium gordonae subsp. intergordonae subsp.nov. and Mycobacterium gordonae subsp. gordonae subsp. nov.</title>
        <authorList>
            <person name="Huang H."/>
        </authorList>
    </citation>
    <scope>NUCLEOTIDE SEQUENCE [LARGE SCALE GENOMIC DNA]</scope>
    <source>
        <strain evidence="1">24T</strain>
    </source>
</reference>
<proteinExistence type="predicted"/>
<name>A0A7D6HSI5_9MYCO</name>
<dbReference type="Proteomes" id="UP000510682">
    <property type="component" value="Chromosome"/>
</dbReference>
<keyword evidence="2" id="KW-1185">Reference proteome</keyword>
<accession>A0A7D6HSI5</accession>